<dbReference type="RefSeq" id="WP_085752207.1">
    <property type="nucleotide sequence ID" value="NZ_BSPR01000006.1"/>
</dbReference>
<organism evidence="1 2">
    <name type="scientific">Piscinibacter gummiphilus</name>
    <dbReference type="NCBI Taxonomy" id="946333"/>
    <lineage>
        <taxon>Bacteria</taxon>
        <taxon>Pseudomonadati</taxon>
        <taxon>Pseudomonadota</taxon>
        <taxon>Betaproteobacteria</taxon>
        <taxon>Burkholderiales</taxon>
        <taxon>Sphaerotilaceae</taxon>
        <taxon>Piscinibacter</taxon>
    </lineage>
</organism>
<dbReference type="KEGG" id="rgu:A4W93_19505"/>
<dbReference type="InterPro" id="IPR011050">
    <property type="entry name" value="Pectin_lyase_fold/virulence"/>
</dbReference>
<reference evidence="1 2" key="1">
    <citation type="submission" date="2016-04" db="EMBL/GenBank/DDBJ databases">
        <title>Complete genome sequence of natural rubber-degrading, novel Gram-negative bacterium, Rhizobacter gummiphilus strain NS21.</title>
        <authorList>
            <person name="Tabata M."/>
            <person name="Kasai D."/>
            <person name="Fukuda M."/>
        </authorList>
    </citation>
    <scope>NUCLEOTIDE SEQUENCE [LARGE SCALE GENOMIC DNA]</scope>
    <source>
        <strain evidence="1 2">NS21</strain>
    </source>
</reference>
<dbReference type="InterPro" id="IPR005546">
    <property type="entry name" value="Autotransporte_beta"/>
</dbReference>
<dbReference type="SUPFAM" id="SSF103515">
    <property type="entry name" value="Autotransporter"/>
    <property type="match status" value="1"/>
</dbReference>
<dbReference type="Pfam" id="PF03797">
    <property type="entry name" value="Autotransporter"/>
    <property type="match status" value="1"/>
</dbReference>
<dbReference type="OrthoDB" id="5760545at2"/>
<name>A0A1W6LCC8_9BURK</name>
<dbReference type="STRING" id="946333.A4W93_19505"/>
<dbReference type="EMBL" id="CP015118">
    <property type="protein sequence ID" value="ARN21910.1"/>
    <property type="molecule type" value="Genomic_DNA"/>
</dbReference>
<gene>
    <name evidence="1" type="ORF">A4W93_19505</name>
</gene>
<evidence type="ECO:0000313" key="2">
    <source>
        <dbReference type="Proteomes" id="UP000193427"/>
    </source>
</evidence>
<dbReference type="AlphaFoldDB" id="A0A1W6LCC8"/>
<dbReference type="Gene3D" id="2.40.128.130">
    <property type="entry name" value="Autotransporter beta-domain"/>
    <property type="match status" value="1"/>
</dbReference>
<protein>
    <submittedName>
        <fullName evidence="1">Uncharacterized protein</fullName>
    </submittedName>
</protein>
<sequence length="1168" mass="114460">MTLDVLSFRLTRMAGRLVSIATCALTGRRIIGAAVGLGLAFGAQAADVLIINYNLVPTTDTNLQTRLQLAGNTATIISSGALPTDLSMYSQVWDLGANAAISSGYANTITSYLQGGGTMFMMGENSGYGALRNAALSTLLGTLGGGPVTTGGYSPGTQAIIPELLTVNNTSSVTFNAVGKFTNVGSGLCITIECGAAAWGAGTLSNAMRGSIVSVLDVNFLDSDNFQPLFTDNLIGYLVQQGQIGNGPSATDIGTGAASYDASNLGTTLNPVFHGGTLNIDAPNMTLAQNFAIGTEGGTIQAVATNVTVTGTIADDVAGTPGALTVTGAGGRVTLQGVNTYTGATTVAPGTTLALSGAGSIATSSTVVADGTLDVSAASAPAAVQSLGGSGRVELGANSLVIQHGANTFGGVVAGTGGVAVAGGTQTFTGANLYFGATQVASGGTLVLSGTGTIAASSSVTVDGTLDVSGTSGAALQNLHGTGAVQLGAQTLLLQGTQSAFAGTVAGTGGVRLAPASTAVLSGSSAYTGATTIGSGATLALSGAGSIAASSGVTNAGTLDISGSTAGVTLAGLTGNGQVVLGSSTLTLSQGLGGFGGSISGAGNVVLGGGSTTYGTDQAYTGTTTVHGGVLSVNALLAGAVNVASGAELHGSGRIAGPITVAAGGRLAPGNSPGVMTTNSTVTLSAGSTFDVDVNGATAGNDAGFHDQLVVTGSTSQFVANGATLDVHLTDIAGLGAYTAYVPKVGDTYRIVVAEGGIGSTRFAALDQPDGLAAGTRLRLVYNTGTGLQTIDLKVVPTSLAAYGASVRYNRNALAVATSIDRMLAADDAGTATAAQSAMGNAVLALDGAALDATLVALSGEIHGALAAAQPLSGQQLQGAVAKHLSMSTTEGEARLTGWADYSTGETRWSADAVSSGARATHNALTVGVDVWQSGVSRVGVAAASTSTQVGSSAGSSGKLEDTLAVVYGQHGVAGFIGDAQLGYGTGHSRSNRADPLDAQAERLTTNLSTRQQFAAVGVRKAFDVAGTALEPFARFGVQQVKRDAGSEGGASPSALSIGELSATGNRLTAGLSVTGSEKNPMVSAYTFRGTVAVGRDGGDLLNPVVATTLNGMAGSVQAPDVGRGFVAANVFATRQIVPGAYAFAGLSGEARSNRVQKAVSVGAAIEF</sequence>
<dbReference type="Proteomes" id="UP000193427">
    <property type="component" value="Chromosome"/>
</dbReference>
<evidence type="ECO:0000313" key="1">
    <source>
        <dbReference type="EMBL" id="ARN21910.1"/>
    </source>
</evidence>
<proteinExistence type="predicted"/>
<keyword evidence="2" id="KW-1185">Reference proteome</keyword>
<dbReference type="InterPro" id="IPR036709">
    <property type="entry name" value="Autotransporte_beta_dom_sf"/>
</dbReference>
<accession>A0A1W6LCC8</accession>
<dbReference type="PROSITE" id="PS51208">
    <property type="entry name" value="AUTOTRANSPORTER"/>
    <property type="match status" value="1"/>
</dbReference>
<dbReference type="SUPFAM" id="SSF51126">
    <property type="entry name" value="Pectin lyase-like"/>
    <property type="match status" value="1"/>
</dbReference>
<dbReference type="SMART" id="SM00869">
    <property type="entry name" value="Autotransporter"/>
    <property type="match status" value="1"/>
</dbReference>